<organism evidence="3 4">
    <name type="scientific">Capsella rubella</name>
    <dbReference type="NCBI Taxonomy" id="81985"/>
    <lineage>
        <taxon>Eukaryota</taxon>
        <taxon>Viridiplantae</taxon>
        <taxon>Streptophyta</taxon>
        <taxon>Embryophyta</taxon>
        <taxon>Tracheophyta</taxon>
        <taxon>Spermatophyta</taxon>
        <taxon>Magnoliopsida</taxon>
        <taxon>eudicotyledons</taxon>
        <taxon>Gunneridae</taxon>
        <taxon>Pentapetalae</taxon>
        <taxon>rosids</taxon>
        <taxon>malvids</taxon>
        <taxon>Brassicales</taxon>
        <taxon>Brassicaceae</taxon>
        <taxon>Camelineae</taxon>
        <taxon>Capsella</taxon>
    </lineage>
</organism>
<feature type="compositionally biased region" description="Acidic residues" evidence="1">
    <location>
        <begin position="269"/>
        <end position="281"/>
    </location>
</feature>
<feature type="domain" description="F-box" evidence="2">
    <location>
        <begin position="15"/>
        <end position="62"/>
    </location>
</feature>
<dbReference type="SMART" id="SM00256">
    <property type="entry name" value="FBOX"/>
    <property type="match status" value="1"/>
</dbReference>
<dbReference type="Gene3D" id="1.20.1280.50">
    <property type="match status" value="1"/>
</dbReference>
<dbReference type="PANTHER" id="PTHR38926:SF2">
    <property type="entry name" value="F-BOX_LRR-REPEAT PROTEIN 21-RELATED"/>
    <property type="match status" value="1"/>
</dbReference>
<accession>R0GEE5</accession>
<evidence type="ECO:0000313" key="4">
    <source>
        <dbReference type="Proteomes" id="UP000029121"/>
    </source>
</evidence>
<dbReference type="Proteomes" id="UP000029121">
    <property type="component" value="Unassembled WGS sequence"/>
</dbReference>
<reference evidence="4" key="1">
    <citation type="journal article" date="2013" name="Nat. Genet.">
        <title>The Capsella rubella genome and the genomic consequences of rapid mating system evolution.</title>
        <authorList>
            <person name="Slotte T."/>
            <person name="Hazzouri K.M."/>
            <person name="Agren J.A."/>
            <person name="Koenig D."/>
            <person name="Maumus F."/>
            <person name="Guo Y.L."/>
            <person name="Steige K."/>
            <person name="Platts A.E."/>
            <person name="Escobar J.S."/>
            <person name="Newman L.K."/>
            <person name="Wang W."/>
            <person name="Mandakova T."/>
            <person name="Vello E."/>
            <person name="Smith L.M."/>
            <person name="Henz S.R."/>
            <person name="Steffen J."/>
            <person name="Takuno S."/>
            <person name="Brandvain Y."/>
            <person name="Coop G."/>
            <person name="Andolfatto P."/>
            <person name="Hu T.T."/>
            <person name="Blanchette M."/>
            <person name="Clark R.M."/>
            <person name="Quesneville H."/>
            <person name="Nordborg M."/>
            <person name="Gaut B.S."/>
            <person name="Lysak M.A."/>
            <person name="Jenkins J."/>
            <person name="Grimwood J."/>
            <person name="Chapman J."/>
            <person name="Prochnik S."/>
            <person name="Shu S."/>
            <person name="Rokhsar D."/>
            <person name="Schmutz J."/>
            <person name="Weigel D."/>
            <person name="Wright S.I."/>
        </authorList>
    </citation>
    <scope>NUCLEOTIDE SEQUENCE [LARGE SCALE GENOMIC DNA]</scope>
    <source>
        <strain evidence="4">cv. Monte Gargano</strain>
    </source>
</reference>
<dbReference type="CDD" id="cd22164">
    <property type="entry name" value="F-box_AtSKIP19-like"/>
    <property type="match status" value="1"/>
</dbReference>
<dbReference type="SUPFAM" id="SSF52047">
    <property type="entry name" value="RNI-like"/>
    <property type="match status" value="1"/>
</dbReference>
<dbReference type="InterPro" id="IPR001810">
    <property type="entry name" value="F-box_dom"/>
</dbReference>
<gene>
    <name evidence="3" type="ORF">CARUB_v10021680mg</name>
</gene>
<dbReference type="Gene3D" id="3.80.10.10">
    <property type="entry name" value="Ribonuclease Inhibitor"/>
    <property type="match status" value="1"/>
</dbReference>
<dbReference type="AlphaFoldDB" id="R0GEE5"/>
<feature type="region of interest" description="Disordered" evidence="1">
    <location>
        <begin position="261"/>
        <end position="281"/>
    </location>
</feature>
<dbReference type="eggNOG" id="KOG1947">
    <property type="taxonomic scope" value="Eukaryota"/>
</dbReference>
<dbReference type="PROSITE" id="PS50181">
    <property type="entry name" value="FBOX"/>
    <property type="match status" value="1"/>
</dbReference>
<protein>
    <recommendedName>
        <fullName evidence="2">F-box domain-containing protein</fullName>
    </recommendedName>
</protein>
<dbReference type="PANTHER" id="PTHR38926">
    <property type="entry name" value="F-BOX DOMAIN CONTAINING PROTEIN, EXPRESSED"/>
    <property type="match status" value="1"/>
</dbReference>
<dbReference type="EMBL" id="KB870806">
    <property type="protein sequence ID" value="EOA34177.1"/>
    <property type="molecule type" value="Genomic_DNA"/>
</dbReference>
<sequence length="294" mass="33314">MSASSLSTLEPPPVMTDWTKLPLELTSSILLRLGAVEILESAQKVCTQWRRICKDPSMWRKIDMRDMGYRGTADLDYDFMCHHAVDRSQGGLLEIKLGVFATDELLNYVADRSRNLRSLQLRIFYTCVTKEGFMKAIQKLPLLETFEVSISGIKLDLKAIGHACPLLKTLKLNSSGFSNLSDYIPSRRKCDVDALAIAESMPQLRHLQLLKDRITNNGLKAILDGCPHLEHFDLRGCSNINLVGNLEKQCLKRIKELKRPDDSTADYPFDADSDSDDDDYNVDFVDDIEVYYAE</sequence>
<proteinExistence type="predicted"/>
<keyword evidence="4" id="KW-1185">Reference proteome</keyword>
<name>R0GEE5_9BRAS</name>
<evidence type="ECO:0000313" key="3">
    <source>
        <dbReference type="EMBL" id="EOA34177.1"/>
    </source>
</evidence>
<dbReference type="InterPro" id="IPR032675">
    <property type="entry name" value="LRR_dom_sf"/>
</dbReference>
<dbReference type="STRING" id="81985.R0GEE5"/>
<dbReference type="Pfam" id="PF12937">
    <property type="entry name" value="F-box-like"/>
    <property type="match status" value="1"/>
</dbReference>
<evidence type="ECO:0000256" key="1">
    <source>
        <dbReference type="SAM" id="MobiDB-lite"/>
    </source>
</evidence>
<dbReference type="SUPFAM" id="SSF81383">
    <property type="entry name" value="F-box domain"/>
    <property type="match status" value="1"/>
</dbReference>
<dbReference type="InterPro" id="IPR036047">
    <property type="entry name" value="F-box-like_dom_sf"/>
</dbReference>
<evidence type="ECO:0000259" key="2">
    <source>
        <dbReference type="PROSITE" id="PS50181"/>
    </source>
</evidence>